<accession>A0ABW4IBH1</accession>
<proteinExistence type="inferred from homology"/>
<dbReference type="GO" id="GO:0005524">
    <property type="term" value="F:ATP binding"/>
    <property type="evidence" value="ECO:0007669"/>
    <property type="project" value="UniProtKB-KW"/>
</dbReference>
<protein>
    <submittedName>
        <fullName evidence="6">ABC transporter ATP-binding protein</fullName>
    </submittedName>
</protein>
<organism evidence="6 7">
    <name type="scientific">Pseudopedobacter beijingensis</name>
    <dbReference type="NCBI Taxonomy" id="1207056"/>
    <lineage>
        <taxon>Bacteria</taxon>
        <taxon>Pseudomonadati</taxon>
        <taxon>Bacteroidota</taxon>
        <taxon>Sphingobacteriia</taxon>
        <taxon>Sphingobacteriales</taxon>
        <taxon>Sphingobacteriaceae</taxon>
        <taxon>Pseudopedobacter</taxon>
    </lineage>
</organism>
<dbReference type="EMBL" id="JBHUDG010000003">
    <property type="protein sequence ID" value="MFD1628926.1"/>
    <property type="molecule type" value="Genomic_DNA"/>
</dbReference>
<evidence type="ECO:0000256" key="3">
    <source>
        <dbReference type="ARBA" id="ARBA00022741"/>
    </source>
</evidence>
<dbReference type="Pfam" id="PF00005">
    <property type="entry name" value="ABC_tran"/>
    <property type="match status" value="1"/>
</dbReference>
<dbReference type="Gene3D" id="3.40.50.300">
    <property type="entry name" value="P-loop containing nucleotide triphosphate hydrolases"/>
    <property type="match status" value="1"/>
</dbReference>
<evidence type="ECO:0000313" key="6">
    <source>
        <dbReference type="EMBL" id="MFD1628926.1"/>
    </source>
</evidence>
<comment type="caution">
    <text evidence="6">The sequence shown here is derived from an EMBL/GenBank/DDBJ whole genome shotgun (WGS) entry which is preliminary data.</text>
</comment>
<dbReference type="SMART" id="SM00382">
    <property type="entry name" value="AAA"/>
    <property type="match status" value="1"/>
</dbReference>
<dbReference type="InterPro" id="IPR027417">
    <property type="entry name" value="P-loop_NTPase"/>
</dbReference>
<comment type="similarity">
    <text evidence="1">Belongs to the ABC transporter superfamily.</text>
</comment>
<dbReference type="PANTHER" id="PTHR43335:SF4">
    <property type="entry name" value="ABC TRANSPORTER, ATP-BINDING PROTEIN"/>
    <property type="match status" value="1"/>
</dbReference>
<keyword evidence="7" id="KW-1185">Reference proteome</keyword>
<dbReference type="PROSITE" id="PS50893">
    <property type="entry name" value="ABC_TRANSPORTER_2"/>
    <property type="match status" value="1"/>
</dbReference>
<evidence type="ECO:0000313" key="7">
    <source>
        <dbReference type="Proteomes" id="UP001597118"/>
    </source>
</evidence>
<sequence>MDTSIISIKGLRKVYHNHVAVNQLDLDIQRGEIFGLLGPNGAGKSTTILMMLGLTEPTAGSVRVDGINPQTHPVEVKKVVGYLPDNIGFYEQRSGLDNLVLVAELNGYTYNEALDNAQNLLTTVGLKEVGNKKVSTYSRGMKQRLGLADTLIKKPRIIILDEPTLGLDPTGVKEFLSLIQNLSKKENLTVLLSSHHLHQVQEVCNRVGIFVKGDLIAKGEVTDLARQLFGDSSSTTLLDTGLNNIDEIATIQTKLKNIKGIDRTEMSGKQIVIHHSFKSNTPLIKILAEQEIPTMQLLQKGYGLDDIYSYYFEENKL</sequence>
<keyword evidence="3" id="KW-0547">Nucleotide-binding</keyword>
<dbReference type="InterPro" id="IPR003439">
    <property type="entry name" value="ABC_transporter-like_ATP-bd"/>
</dbReference>
<dbReference type="SUPFAM" id="SSF52540">
    <property type="entry name" value="P-loop containing nucleoside triphosphate hydrolases"/>
    <property type="match status" value="1"/>
</dbReference>
<evidence type="ECO:0000259" key="5">
    <source>
        <dbReference type="PROSITE" id="PS50893"/>
    </source>
</evidence>
<feature type="domain" description="ABC transporter" evidence="5">
    <location>
        <begin position="6"/>
        <end position="237"/>
    </location>
</feature>
<keyword evidence="2" id="KW-0813">Transport</keyword>
<dbReference type="InterPro" id="IPR003593">
    <property type="entry name" value="AAA+_ATPase"/>
</dbReference>
<evidence type="ECO:0000256" key="4">
    <source>
        <dbReference type="ARBA" id="ARBA00022840"/>
    </source>
</evidence>
<dbReference type="RefSeq" id="WP_379661308.1">
    <property type="nucleotide sequence ID" value="NZ_JBHUDG010000003.1"/>
</dbReference>
<dbReference type="PANTHER" id="PTHR43335">
    <property type="entry name" value="ABC TRANSPORTER, ATP-BINDING PROTEIN"/>
    <property type="match status" value="1"/>
</dbReference>
<dbReference type="Proteomes" id="UP001597118">
    <property type="component" value="Unassembled WGS sequence"/>
</dbReference>
<evidence type="ECO:0000256" key="2">
    <source>
        <dbReference type="ARBA" id="ARBA00022448"/>
    </source>
</evidence>
<reference evidence="7" key="1">
    <citation type="journal article" date="2019" name="Int. J. Syst. Evol. Microbiol.">
        <title>The Global Catalogue of Microorganisms (GCM) 10K type strain sequencing project: providing services to taxonomists for standard genome sequencing and annotation.</title>
        <authorList>
            <consortium name="The Broad Institute Genomics Platform"/>
            <consortium name="The Broad Institute Genome Sequencing Center for Infectious Disease"/>
            <person name="Wu L."/>
            <person name="Ma J."/>
        </authorList>
    </citation>
    <scope>NUCLEOTIDE SEQUENCE [LARGE SCALE GENOMIC DNA]</scope>
    <source>
        <strain evidence="7">CCUG 53762</strain>
    </source>
</reference>
<gene>
    <name evidence="6" type="ORF">ACFSAH_03505</name>
</gene>
<dbReference type="CDD" id="cd03230">
    <property type="entry name" value="ABC_DR_subfamily_A"/>
    <property type="match status" value="1"/>
</dbReference>
<name>A0ABW4IBH1_9SPHI</name>
<keyword evidence="4 6" id="KW-0067">ATP-binding</keyword>
<evidence type="ECO:0000256" key="1">
    <source>
        <dbReference type="ARBA" id="ARBA00005417"/>
    </source>
</evidence>